<gene>
    <name evidence="1" type="ORF">DERF_007282</name>
</gene>
<comment type="caution">
    <text evidence="1">The sequence shown here is derived from an EMBL/GenBank/DDBJ whole genome shotgun (WGS) entry which is preliminary data.</text>
</comment>
<accession>A0A922I018</accession>
<reference evidence="1" key="1">
    <citation type="submission" date="2013-05" db="EMBL/GenBank/DDBJ databases">
        <authorList>
            <person name="Yim A.K.Y."/>
            <person name="Chan T.F."/>
            <person name="Ji K.M."/>
            <person name="Liu X.Y."/>
            <person name="Zhou J.W."/>
            <person name="Li R.Q."/>
            <person name="Yang K.Y."/>
            <person name="Li J."/>
            <person name="Li M."/>
            <person name="Law P.T.W."/>
            <person name="Wu Y.L."/>
            <person name="Cai Z.L."/>
            <person name="Qin H."/>
            <person name="Bao Y."/>
            <person name="Leung R.K.K."/>
            <person name="Ng P.K.S."/>
            <person name="Zou J."/>
            <person name="Zhong X.J."/>
            <person name="Ran P.X."/>
            <person name="Zhong N.S."/>
            <person name="Liu Z.G."/>
            <person name="Tsui S.K.W."/>
        </authorList>
    </citation>
    <scope>NUCLEOTIDE SEQUENCE</scope>
    <source>
        <strain evidence="1">Derf</strain>
        <tissue evidence="1">Whole organism</tissue>
    </source>
</reference>
<dbReference type="AlphaFoldDB" id="A0A922I018"/>
<proteinExistence type="predicted"/>
<evidence type="ECO:0000313" key="2">
    <source>
        <dbReference type="Proteomes" id="UP000790347"/>
    </source>
</evidence>
<dbReference type="Proteomes" id="UP000790347">
    <property type="component" value="Unassembled WGS sequence"/>
</dbReference>
<reference evidence="1" key="2">
    <citation type="journal article" date="2022" name="Res Sq">
        <title>Comparative Genomics Reveals Insights into the Divergent Evolution of Astigmatic Mites and Household Pest Adaptations.</title>
        <authorList>
            <person name="Xiong Q."/>
            <person name="Wan A.T.-Y."/>
            <person name="Liu X.-Y."/>
            <person name="Fung C.S.-H."/>
            <person name="Xiao X."/>
            <person name="Malainual N."/>
            <person name="Hou J."/>
            <person name="Wang L."/>
            <person name="Wang M."/>
            <person name="Yang K."/>
            <person name="Cui Y."/>
            <person name="Leung E."/>
            <person name="Nong W."/>
            <person name="Shin S.-K."/>
            <person name="Au S."/>
            <person name="Jeong K.Y."/>
            <person name="Chew F.T."/>
            <person name="Hui J."/>
            <person name="Leung T.F."/>
            <person name="Tungtrongchitr A."/>
            <person name="Zhong N."/>
            <person name="Liu Z."/>
            <person name="Tsui S."/>
        </authorList>
    </citation>
    <scope>NUCLEOTIDE SEQUENCE</scope>
    <source>
        <strain evidence="1">Derf</strain>
        <tissue evidence="1">Whole organism</tissue>
    </source>
</reference>
<dbReference type="EMBL" id="ASGP02000003">
    <property type="protein sequence ID" value="KAH9516547.1"/>
    <property type="molecule type" value="Genomic_DNA"/>
</dbReference>
<name>A0A922I018_DERFA</name>
<sequence>MRDQKFQFRMPEFHQESKTWMQFFREEGTAQRDIVYEKTLKNNLCGHNSAEESSRDSASEIQKRKRHLLLEKETNYICMILDNYSRSMLMILF</sequence>
<keyword evidence="2" id="KW-1185">Reference proteome</keyword>
<evidence type="ECO:0000313" key="1">
    <source>
        <dbReference type="EMBL" id="KAH9516547.1"/>
    </source>
</evidence>
<protein>
    <submittedName>
        <fullName evidence="1">Uncharacterized protein</fullName>
    </submittedName>
</protein>
<organism evidence="1 2">
    <name type="scientific">Dermatophagoides farinae</name>
    <name type="common">American house dust mite</name>
    <dbReference type="NCBI Taxonomy" id="6954"/>
    <lineage>
        <taxon>Eukaryota</taxon>
        <taxon>Metazoa</taxon>
        <taxon>Ecdysozoa</taxon>
        <taxon>Arthropoda</taxon>
        <taxon>Chelicerata</taxon>
        <taxon>Arachnida</taxon>
        <taxon>Acari</taxon>
        <taxon>Acariformes</taxon>
        <taxon>Sarcoptiformes</taxon>
        <taxon>Astigmata</taxon>
        <taxon>Psoroptidia</taxon>
        <taxon>Analgoidea</taxon>
        <taxon>Pyroglyphidae</taxon>
        <taxon>Dermatophagoidinae</taxon>
        <taxon>Dermatophagoides</taxon>
    </lineage>
</organism>